<feature type="region of interest" description="Disordered" evidence="1">
    <location>
        <begin position="1"/>
        <end position="64"/>
    </location>
</feature>
<comment type="caution">
    <text evidence="4">The sequence shown here is derived from an EMBL/GenBank/DDBJ whole genome shotgun (WGS) entry which is preliminary data.</text>
</comment>
<evidence type="ECO:0000313" key="5">
    <source>
        <dbReference type="Proteomes" id="UP000319908"/>
    </source>
</evidence>
<evidence type="ECO:0000259" key="3">
    <source>
        <dbReference type="Pfam" id="PF13243"/>
    </source>
</evidence>
<dbReference type="CDD" id="cd00688">
    <property type="entry name" value="ISOPREN_C2_like"/>
    <property type="match status" value="1"/>
</dbReference>
<dbReference type="Pfam" id="PF13243">
    <property type="entry name" value="SQHop_cyclase_C"/>
    <property type="match status" value="1"/>
</dbReference>
<keyword evidence="2" id="KW-1133">Transmembrane helix</keyword>
<keyword evidence="5" id="KW-1185">Reference proteome</keyword>
<gene>
    <name evidence="4" type="ORF">Poly21_20610</name>
</gene>
<feature type="compositionally biased region" description="Polar residues" evidence="1">
    <location>
        <begin position="18"/>
        <end position="28"/>
    </location>
</feature>
<keyword evidence="2" id="KW-0472">Membrane</keyword>
<reference evidence="4 5" key="1">
    <citation type="journal article" date="2020" name="Antonie Van Leeuwenhoek">
        <title>Rhodopirellula heiligendammensis sp. nov., Rhodopirellula pilleata sp. nov., and Rhodopirellula solitaria sp. nov. isolated from natural or artificial marine surfaces in Northern Germany and California, USA, and emended description of the genus Rhodopirellula.</title>
        <authorList>
            <person name="Kallscheuer N."/>
            <person name="Wiegand S."/>
            <person name="Jogler M."/>
            <person name="Boedeker C."/>
            <person name="Peeters S.H."/>
            <person name="Rast P."/>
            <person name="Heuer A."/>
            <person name="Jetten M.S.M."/>
            <person name="Rohde M."/>
            <person name="Jogler C."/>
        </authorList>
    </citation>
    <scope>NUCLEOTIDE SEQUENCE [LARGE SCALE GENOMIC DNA]</scope>
    <source>
        <strain evidence="4 5">Poly21</strain>
    </source>
</reference>
<keyword evidence="2" id="KW-0812">Transmembrane</keyword>
<sequence length="522" mass="57982">MPGGTQKKRPATPESSRRAAQSIDNSQRSRWRGEVPKEPPARTGEKHLAGRPAERTDEDSEDDELLTPVRKSIPAWLVSMIIHIALLLALALWTLPVSDGIRTLVLEFGEAAETESVDLKEYSLESSNSDVIQENTEQETEEPVDLDVESLIEAIEIAEPTEMIPVEPGETSMEIEIKPMFGGRRGAMKAALLAMDGSPATANAVELGLKWLARQQRKDGSWSLRGPYDDGSYQENTTAATAMAMLAFQGDGNTHREGPYAQTVERGLKYLLNKQSKRDGFFAAGEPDRQQSYAHAQATIALCELYGMTQDSLLRQAAEAAVQFSVRAQSQSGGWRYQPRSDSDLSVTGWYVMALVSAQSAGIHVEHSTLAAIQAYLDRVSVEDGAGYCYQEGRPASQTMTAEGLLCRQYLGWSREREPMAIGLNTLVQDWPINRDAMNVYYWYYGTQAMHHFGGSGWTIWNNNMKQVLPAMQVKRGNEAGSWSPQADEYGNASGRLYTTCFCIYCLEVYYRHLPLYKMGAE</sequence>
<evidence type="ECO:0000256" key="2">
    <source>
        <dbReference type="SAM" id="Phobius"/>
    </source>
</evidence>
<dbReference type="InterPro" id="IPR008930">
    <property type="entry name" value="Terpenoid_cyclase/PrenylTrfase"/>
</dbReference>
<dbReference type="SUPFAM" id="SSF48239">
    <property type="entry name" value="Terpenoid cyclases/Protein prenyltransferases"/>
    <property type="match status" value="1"/>
</dbReference>
<feature type="domain" description="Squalene cyclase C-terminal" evidence="3">
    <location>
        <begin position="192"/>
        <end position="281"/>
    </location>
</feature>
<feature type="compositionally biased region" description="Basic and acidic residues" evidence="1">
    <location>
        <begin position="31"/>
        <end position="55"/>
    </location>
</feature>
<evidence type="ECO:0000313" key="4">
    <source>
        <dbReference type="EMBL" id="TWU19882.1"/>
    </source>
</evidence>
<dbReference type="Proteomes" id="UP000319908">
    <property type="component" value="Unassembled WGS sequence"/>
</dbReference>
<dbReference type="Gene3D" id="1.50.10.20">
    <property type="match status" value="2"/>
</dbReference>
<dbReference type="InterPro" id="IPR032696">
    <property type="entry name" value="SQ_cyclase_C"/>
</dbReference>
<accession>A0A5C6C701</accession>
<feature type="transmembrane region" description="Helical" evidence="2">
    <location>
        <begin position="75"/>
        <end position="95"/>
    </location>
</feature>
<dbReference type="EMBL" id="SJPU01000001">
    <property type="protein sequence ID" value="TWU19882.1"/>
    <property type="molecule type" value="Genomic_DNA"/>
</dbReference>
<evidence type="ECO:0000256" key="1">
    <source>
        <dbReference type="SAM" id="MobiDB-lite"/>
    </source>
</evidence>
<name>A0A5C6C701_9BACT</name>
<feature type="compositionally biased region" description="Basic residues" evidence="1">
    <location>
        <begin position="1"/>
        <end position="10"/>
    </location>
</feature>
<protein>
    <submittedName>
        <fullName evidence="4">Prenyltransferase and squalene oxidase repeat protein</fullName>
    </submittedName>
</protein>
<dbReference type="AlphaFoldDB" id="A0A5C6C701"/>
<organism evidence="4 5">
    <name type="scientific">Allorhodopirellula heiligendammensis</name>
    <dbReference type="NCBI Taxonomy" id="2714739"/>
    <lineage>
        <taxon>Bacteria</taxon>
        <taxon>Pseudomonadati</taxon>
        <taxon>Planctomycetota</taxon>
        <taxon>Planctomycetia</taxon>
        <taxon>Pirellulales</taxon>
        <taxon>Pirellulaceae</taxon>
        <taxon>Allorhodopirellula</taxon>
    </lineage>
</organism>
<proteinExistence type="predicted"/>